<evidence type="ECO:0000313" key="7">
    <source>
        <dbReference type="EMBL" id="KAL2613134.1"/>
    </source>
</evidence>
<accession>A0ABD1XW16</accession>
<dbReference type="NCBIfam" id="TIGR00517">
    <property type="entry name" value="acyl_carrier"/>
    <property type="match status" value="1"/>
</dbReference>
<evidence type="ECO:0000256" key="3">
    <source>
        <dbReference type="ARBA" id="ARBA00022553"/>
    </source>
</evidence>
<evidence type="ECO:0000256" key="2">
    <source>
        <dbReference type="ARBA" id="ARBA00022450"/>
    </source>
</evidence>
<dbReference type="InterPro" id="IPR003231">
    <property type="entry name" value="ACP"/>
</dbReference>
<dbReference type="HAMAP" id="MF_01217">
    <property type="entry name" value="Acyl_carrier"/>
    <property type="match status" value="1"/>
</dbReference>
<dbReference type="Pfam" id="PF00550">
    <property type="entry name" value="PP-binding"/>
    <property type="match status" value="1"/>
</dbReference>
<evidence type="ECO:0000256" key="4">
    <source>
        <dbReference type="RuleBase" id="RU000722"/>
    </source>
</evidence>
<evidence type="ECO:0000256" key="5">
    <source>
        <dbReference type="SAM" id="MobiDB-lite"/>
    </source>
</evidence>
<proteinExistence type="inferred from homology"/>
<evidence type="ECO:0000313" key="8">
    <source>
        <dbReference type="Proteomes" id="UP001605036"/>
    </source>
</evidence>
<comment type="function">
    <text evidence="4">Carrier of the growing fatty acid chain in fatty acid biosynthesis.</text>
</comment>
<dbReference type="PROSITE" id="PS50075">
    <property type="entry name" value="CARRIER"/>
    <property type="match status" value="1"/>
</dbReference>
<sequence>MGSSEKLITGVWWHPSNIPSGSKEGGEYQEGRGGRQKNETEGEPLILKGTLQVFYSRPQVSVEERWRFGGSAYQRAEEKRVASIHSKWLLFPPRRSSEWRQHLLPRSQHVPPRNRIRLVISAAADPTTLSKVQSIIIEQLSCEKEKVVPEAKFADLGADSLDTVEIMMALEEEFKITLDEDNAGKISTVQEAADLIQSFMAKSA</sequence>
<evidence type="ECO:0000256" key="1">
    <source>
        <dbReference type="ARBA" id="ARBA00010930"/>
    </source>
</evidence>
<protein>
    <recommendedName>
        <fullName evidence="4">Acyl carrier protein</fullName>
    </recommendedName>
</protein>
<keyword evidence="4" id="KW-0444">Lipid biosynthesis</keyword>
<keyword evidence="3" id="KW-0597">Phosphoprotein</keyword>
<dbReference type="InterPro" id="IPR036736">
    <property type="entry name" value="ACP-like_sf"/>
</dbReference>
<dbReference type="NCBIfam" id="NF002150">
    <property type="entry name" value="PRK00982.1-4"/>
    <property type="match status" value="1"/>
</dbReference>
<dbReference type="GO" id="GO:0006633">
    <property type="term" value="P:fatty acid biosynthetic process"/>
    <property type="evidence" value="ECO:0007669"/>
    <property type="project" value="UniProtKB-KW"/>
</dbReference>
<dbReference type="NCBIfam" id="NF002148">
    <property type="entry name" value="PRK00982.1-2"/>
    <property type="match status" value="1"/>
</dbReference>
<gene>
    <name evidence="7" type="ORF">R1flu_024826</name>
</gene>
<dbReference type="InterPro" id="IPR009081">
    <property type="entry name" value="PP-bd_ACP"/>
</dbReference>
<keyword evidence="8" id="KW-1185">Reference proteome</keyword>
<organism evidence="7 8">
    <name type="scientific">Riccia fluitans</name>
    <dbReference type="NCBI Taxonomy" id="41844"/>
    <lineage>
        <taxon>Eukaryota</taxon>
        <taxon>Viridiplantae</taxon>
        <taxon>Streptophyta</taxon>
        <taxon>Embryophyta</taxon>
        <taxon>Marchantiophyta</taxon>
        <taxon>Marchantiopsida</taxon>
        <taxon>Marchantiidae</taxon>
        <taxon>Marchantiales</taxon>
        <taxon>Ricciaceae</taxon>
        <taxon>Riccia</taxon>
    </lineage>
</organism>
<feature type="compositionally biased region" description="Basic and acidic residues" evidence="5">
    <location>
        <begin position="24"/>
        <end position="40"/>
    </location>
</feature>
<keyword evidence="4" id="KW-0275">Fatty acid biosynthesis</keyword>
<dbReference type="AlphaFoldDB" id="A0ABD1XW16"/>
<evidence type="ECO:0000259" key="6">
    <source>
        <dbReference type="PROSITE" id="PS50075"/>
    </source>
</evidence>
<comment type="caution">
    <text evidence="7">The sequence shown here is derived from an EMBL/GenBank/DDBJ whole genome shotgun (WGS) entry which is preliminary data.</text>
</comment>
<comment type="similarity">
    <text evidence="1">Belongs to the acyl carrier protein (ACP) family.</text>
</comment>
<feature type="region of interest" description="Disordered" evidence="5">
    <location>
        <begin position="1"/>
        <end position="42"/>
    </location>
</feature>
<dbReference type="Proteomes" id="UP001605036">
    <property type="component" value="Unassembled WGS sequence"/>
</dbReference>
<keyword evidence="4" id="KW-0443">Lipid metabolism</keyword>
<feature type="domain" description="Carrier" evidence="6">
    <location>
        <begin position="126"/>
        <end position="200"/>
    </location>
</feature>
<dbReference type="PANTHER" id="PTHR46153:SF2">
    <property type="entry name" value="ACYL CARRIER PROTEIN"/>
    <property type="match status" value="1"/>
</dbReference>
<dbReference type="PANTHER" id="PTHR46153">
    <property type="entry name" value="ACYL CARRIER PROTEIN"/>
    <property type="match status" value="1"/>
</dbReference>
<name>A0ABD1XW16_9MARC</name>
<dbReference type="EMBL" id="JBHFFA010000007">
    <property type="protein sequence ID" value="KAL2613134.1"/>
    <property type="molecule type" value="Genomic_DNA"/>
</dbReference>
<reference evidence="7 8" key="1">
    <citation type="submission" date="2024-09" db="EMBL/GenBank/DDBJ databases">
        <title>Chromosome-scale assembly of Riccia fluitans.</title>
        <authorList>
            <person name="Paukszto L."/>
            <person name="Sawicki J."/>
            <person name="Karawczyk K."/>
            <person name="Piernik-Szablinska J."/>
            <person name="Szczecinska M."/>
            <person name="Mazdziarz M."/>
        </authorList>
    </citation>
    <scope>NUCLEOTIDE SEQUENCE [LARGE SCALE GENOMIC DNA]</scope>
    <source>
        <strain evidence="7">Rf_01</strain>
        <tissue evidence="7">Aerial parts of the thallus</tissue>
    </source>
</reference>
<dbReference type="InterPro" id="IPR044813">
    <property type="entry name" value="ACP_chloroplastic"/>
</dbReference>
<dbReference type="SUPFAM" id="SSF47336">
    <property type="entry name" value="ACP-like"/>
    <property type="match status" value="1"/>
</dbReference>
<dbReference type="Gene3D" id="1.10.1200.10">
    <property type="entry name" value="ACP-like"/>
    <property type="match status" value="1"/>
</dbReference>
<keyword evidence="4" id="KW-0276">Fatty acid metabolism</keyword>
<keyword evidence="2 4" id="KW-0596">Phosphopantetheine</keyword>